<evidence type="ECO:0000256" key="1">
    <source>
        <dbReference type="ARBA" id="ARBA00001917"/>
    </source>
</evidence>
<evidence type="ECO:0000256" key="13">
    <source>
        <dbReference type="PIRSR" id="PIRSR006621-1"/>
    </source>
</evidence>
<evidence type="ECO:0000256" key="10">
    <source>
        <dbReference type="ARBA" id="ARBA00048205"/>
    </source>
</evidence>
<dbReference type="AlphaFoldDB" id="A0A2N2F455"/>
<keyword evidence="7" id="KW-0521">NADP</keyword>
<accession>A0A2N2F455</accession>
<dbReference type="GO" id="GO:0017150">
    <property type="term" value="F:tRNA dihydrouridine synthase activity"/>
    <property type="evidence" value="ECO:0007669"/>
    <property type="project" value="InterPro"/>
</dbReference>
<dbReference type="InterPro" id="IPR024036">
    <property type="entry name" value="tRNA-dHydroUridine_Synthase_C"/>
</dbReference>
<keyword evidence="9 12" id="KW-0560">Oxidoreductase</keyword>
<dbReference type="EMBL" id="PHAO01000001">
    <property type="protein sequence ID" value="PKN02958.1"/>
    <property type="molecule type" value="Genomic_DNA"/>
</dbReference>
<feature type="domain" description="DUS-like FMN-binding" evidence="15">
    <location>
        <begin position="14"/>
        <end position="313"/>
    </location>
</feature>
<evidence type="ECO:0000256" key="3">
    <source>
        <dbReference type="ARBA" id="ARBA00022555"/>
    </source>
</evidence>
<comment type="cofactor">
    <cofactor evidence="1 12 14">
        <name>FMN</name>
        <dbReference type="ChEBI" id="CHEBI:58210"/>
    </cofactor>
</comment>
<dbReference type="InterPro" id="IPR018517">
    <property type="entry name" value="tRNA_hU_synthase_CS"/>
</dbReference>
<dbReference type="Gene3D" id="1.10.1200.80">
    <property type="entry name" value="Putative flavin oxidoreducatase, domain 2"/>
    <property type="match status" value="1"/>
</dbReference>
<proteinExistence type="inferred from homology"/>
<evidence type="ECO:0000256" key="6">
    <source>
        <dbReference type="ARBA" id="ARBA00022694"/>
    </source>
</evidence>
<keyword evidence="5 12" id="KW-0288">FMN</keyword>
<dbReference type="Proteomes" id="UP000233417">
    <property type="component" value="Unassembled WGS sequence"/>
</dbReference>
<dbReference type="PANTHER" id="PTHR45846:SF1">
    <property type="entry name" value="TRNA-DIHYDROURIDINE(47) SYNTHASE [NAD(P)(+)]-LIKE"/>
    <property type="match status" value="1"/>
</dbReference>
<dbReference type="PIRSF" id="PIRSF006621">
    <property type="entry name" value="Dus"/>
    <property type="match status" value="1"/>
</dbReference>
<dbReference type="InterPro" id="IPR013785">
    <property type="entry name" value="Aldolase_TIM"/>
</dbReference>
<dbReference type="PANTHER" id="PTHR45846">
    <property type="entry name" value="TRNA-DIHYDROURIDINE(47) SYNTHASE [NAD(P)(+)]-LIKE"/>
    <property type="match status" value="1"/>
</dbReference>
<evidence type="ECO:0000256" key="14">
    <source>
        <dbReference type="PIRSR" id="PIRSR006621-2"/>
    </source>
</evidence>
<protein>
    <recommendedName>
        <fullName evidence="12">tRNA-dihydrouridine synthase</fullName>
        <ecNumber evidence="12">1.3.1.-</ecNumber>
    </recommendedName>
</protein>
<keyword evidence="8" id="KW-0694">RNA-binding</keyword>
<evidence type="ECO:0000256" key="8">
    <source>
        <dbReference type="ARBA" id="ARBA00022884"/>
    </source>
</evidence>
<name>A0A2N2F455_9BACT</name>
<dbReference type="GO" id="GO:0050660">
    <property type="term" value="F:flavin adenine dinucleotide binding"/>
    <property type="evidence" value="ECO:0007669"/>
    <property type="project" value="InterPro"/>
</dbReference>
<evidence type="ECO:0000256" key="9">
    <source>
        <dbReference type="ARBA" id="ARBA00023002"/>
    </source>
</evidence>
<feature type="binding site" evidence="14">
    <location>
        <position position="171"/>
    </location>
    <ligand>
        <name>FMN</name>
        <dbReference type="ChEBI" id="CHEBI:58210"/>
    </ligand>
</feature>
<comment type="catalytic activity">
    <reaction evidence="11">
        <text>a 5,6-dihydrouridine in tRNA + NAD(+) = a uridine in tRNA + NADH + H(+)</text>
        <dbReference type="Rhea" id="RHEA:54452"/>
        <dbReference type="Rhea" id="RHEA-COMP:13339"/>
        <dbReference type="Rhea" id="RHEA-COMP:13887"/>
        <dbReference type="ChEBI" id="CHEBI:15378"/>
        <dbReference type="ChEBI" id="CHEBI:57540"/>
        <dbReference type="ChEBI" id="CHEBI:57945"/>
        <dbReference type="ChEBI" id="CHEBI:65315"/>
        <dbReference type="ChEBI" id="CHEBI:74443"/>
    </reaction>
</comment>
<evidence type="ECO:0000256" key="2">
    <source>
        <dbReference type="ARBA" id="ARBA00002790"/>
    </source>
</evidence>
<dbReference type="Gene3D" id="3.20.20.70">
    <property type="entry name" value="Aldolase class I"/>
    <property type="match status" value="1"/>
</dbReference>
<comment type="function">
    <text evidence="2 12">Catalyzes the synthesis of 5,6-dihydrouridine (D), a modified base found in the D-loop of most tRNAs, via the reduction of the C5-C6 double bond in target uridines.</text>
</comment>
<comment type="similarity">
    <text evidence="12">Belongs to the dus family.</text>
</comment>
<evidence type="ECO:0000256" key="5">
    <source>
        <dbReference type="ARBA" id="ARBA00022643"/>
    </source>
</evidence>
<comment type="catalytic activity">
    <reaction evidence="10">
        <text>a 5,6-dihydrouridine in tRNA + NADP(+) = a uridine in tRNA + NADPH + H(+)</text>
        <dbReference type="Rhea" id="RHEA:23624"/>
        <dbReference type="Rhea" id="RHEA-COMP:13339"/>
        <dbReference type="Rhea" id="RHEA-COMP:13887"/>
        <dbReference type="ChEBI" id="CHEBI:15378"/>
        <dbReference type="ChEBI" id="CHEBI:57783"/>
        <dbReference type="ChEBI" id="CHEBI:58349"/>
        <dbReference type="ChEBI" id="CHEBI:65315"/>
        <dbReference type="ChEBI" id="CHEBI:74443"/>
    </reaction>
</comment>
<dbReference type="InterPro" id="IPR035587">
    <property type="entry name" value="DUS-like_FMN-bd"/>
</dbReference>
<feature type="binding site" evidence="14">
    <location>
        <position position="72"/>
    </location>
    <ligand>
        <name>FMN</name>
        <dbReference type="ChEBI" id="CHEBI:58210"/>
    </ligand>
</feature>
<dbReference type="Pfam" id="PF01207">
    <property type="entry name" value="Dus"/>
    <property type="match status" value="1"/>
</dbReference>
<sequence>MNIYDEIKKPIIALSPMEDVTDTVFRQIVMSVGRPDVFFTEFVNVEGLNSKGKEKVIHRLQYTKEEKPIVAQLWGVKPENFLYGAKLVKEMGFEGVDINMGCSVKNVVKNNAGSGLINADRQLVVDIIKATKEGAQDIPVSVKTRLGFEYPDIEGWIGFLLEQQLDLLTVHMRTAKGEGAIHANWEYTEEIVKLRNQKNSSTLLFGNGDIKSIKQGKELSEKYKIDGVMIGREAIYNPWVFSEREEISQKEKFILFEKHLQLFEKTWGESKDFHSLKKFFKAYVNDFGGSALLRSRLMSCNDFGEVSNIIDEELKNI</sequence>
<evidence type="ECO:0000256" key="4">
    <source>
        <dbReference type="ARBA" id="ARBA00022630"/>
    </source>
</evidence>
<dbReference type="CDD" id="cd02801">
    <property type="entry name" value="DUS_like_FMN"/>
    <property type="match status" value="1"/>
</dbReference>
<feature type="binding site" evidence="14">
    <location>
        <begin position="231"/>
        <end position="232"/>
    </location>
    <ligand>
        <name>FMN</name>
        <dbReference type="ChEBI" id="CHEBI:58210"/>
    </ligand>
</feature>
<evidence type="ECO:0000256" key="11">
    <source>
        <dbReference type="ARBA" id="ARBA00048802"/>
    </source>
</evidence>
<keyword evidence="6 12" id="KW-0819">tRNA processing</keyword>
<dbReference type="PROSITE" id="PS01136">
    <property type="entry name" value="UPF0034"/>
    <property type="match status" value="1"/>
</dbReference>
<evidence type="ECO:0000313" key="17">
    <source>
        <dbReference type="Proteomes" id="UP000233417"/>
    </source>
</evidence>
<keyword evidence="3" id="KW-0820">tRNA-binding</keyword>
<dbReference type="GO" id="GO:0000049">
    <property type="term" value="F:tRNA binding"/>
    <property type="evidence" value="ECO:0007669"/>
    <property type="project" value="UniProtKB-KW"/>
</dbReference>
<evidence type="ECO:0000313" key="16">
    <source>
        <dbReference type="EMBL" id="PKN02958.1"/>
    </source>
</evidence>
<evidence type="ECO:0000256" key="7">
    <source>
        <dbReference type="ARBA" id="ARBA00022857"/>
    </source>
</evidence>
<evidence type="ECO:0000256" key="12">
    <source>
        <dbReference type="PIRNR" id="PIRNR006621"/>
    </source>
</evidence>
<reference evidence="16 17" key="1">
    <citation type="journal article" date="2017" name="ISME J.">
        <title>Potential for microbial H2 and metal transformations associated with novel bacteria and archaea in deep terrestrial subsurface sediments.</title>
        <authorList>
            <person name="Hernsdorf A.W."/>
            <person name="Amano Y."/>
            <person name="Miyakawa K."/>
            <person name="Ise K."/>
            <person name="Suzuki Y."/>
            <person name="Anantharaman K."/>
            <person name="Probst A."/>
            <person name="Burstein D."/>
            <person name="Thomas B.C."/>
            <person name="Banfield J.F."/>
        </authorList>
    </citation>
    <scope>NUCLEOTIDE SEQUENCE [LARGE SCALE GENOMIC DNA]</scope>
    <source>
        <strain evidence="16">HGW-Dojkabacteria-1</strain>
    </source>
</reference>
<feature type="active site" description="Proton donor" evidence="13">
    <location>
        <position position="102"/>
    </location>
</feature>
<feature type="binding site" evidence="14">
    <location>
        <position position="143"/>
    </location>
    <ligand>
        <name>FMN</name>
        <dbReference type="ChEBI" id="CHEBI:58210"/>
    </ligand>
</feature>
<dbReference type="SUPFAM" id="SSF51395">
    <property type="entry name" value="FMN-linked oxidoreductases"/>
    <property type="match status" value="1"/>
</dbReference>
<gene>
    <name evidence="16" type="ORF">CVU76_02950</name>
</gene>
<dbReference type="EC" id="1.3.1.-" evidence="12"/>
<keyword evidence="14" id="KW-0547">Nucleotide-binding</keyword>
<organism evidence="16 17">
    <name type="scientific">Candidatus Dojkabacteria bacterium HGW-Dojkabacteria-1</name>
    <dbReference type="NCBI Taxonomy" id="2013761"/>
    <lineage>
        <taxon>Bacteria</taxon>
        <taxon>Candidatus Dojkabacteria</taxon>
    </lineage>
</organism>
<keyword evidence="4 12" id="KW-0285">Flavoprotein</keyword>
<evidence type="ECO:0000259" key="15">
    <source>
        <dbReference type="Pfam" id="PF01207"/>
    </source>
</evidence>
<dbReference type="InterPro" id="IPR001269">
    <property type="entry name" value="DUS_fam"/>
</dbReference>
<comment type="caution">
    <text evidence="16">The sequence shown here is derived from an EMBL/GenBank/DDBJ whole genome shotgun (WGS) entry which is preliminary data.</text>
</comment>